<dbReference type="SUPFAM" id="SSF55166">
    <property type="entry name" value="Hedgehog/DD-peptidase"/>
    <property type="match status" value="1"/>
</dbReference>
<evidence type="ECO:0000313" key="4">
    <source>
        <dbReference type="EMBL" id="TWD81425.1"/>
    </source>
</evidence>
<name>A0A561BRB5_9ACTN</name>
<dbReference type="Gene3D" id="3.30.1380.10">
    <property type="match status" value="1"/>
</dbReference>
<keyword evidence="4" id="KW-0121">Carboxypeptidase</keyword>
<dbReference type="InterPro" id="IPR003709">
    <property type="entry name" value="VanY-like_core_dom"/>
</dbReference>
<keyword evidence="2" id="KW-0472">Membrane</keyword>
<dbReference type="InterPro" id="IPR009045">
    <property type="entry name" value="Zn_M74/Hedgehog-like"/>
</dbReference>
<evidence type="ECO:0000259" key="3">
    <source>
        <dbReference type="Pfam" id="PF02557"/>
    </source>
</evidence>
<comment type="caution">
    <text evidence="4">The sequence shown here is derived from an EMBL/GenBank/DDBJ whole genome shotgun (WGS) entry which is preliminary data.</text>
</comment>
<keyword evidence="4" id="KW-0645">Protease</keyword>
<feature type="domain" description="D-alanyl-D-alanine carboxypeptidase-like core" evidence="3">
    <location>
        <begin position="111"/>
        <end position="211"/>
    </location>
</feature>
<evidence type="ECO:0000313" key="5">
    <source>
        <dbReference type="Proteomes" id="UP000318380"/>
    </source>
</evidence>
<dbReference type="GO" id="GO:0004180">
    <property type="term" value="F:carboxypeptidase activity"/>
    <property type="evidence" value="ECO:0007669"/>
    <property type="project" value="UniProtKB-KW"/>
</dbReference>
<keyword evidence="5" id="KW-1185">Reference proteome</keyword>
<keyword evidence="2" id="KW-0812">Transmembrane</keyword>
<dbReference type="PANTHER" id="PTHR34385:SF1">
    <property type="entry name" value="PEPTIDOGLYCAN L-ALANYL-D-GLUTAMATE ENDOPEPTIDASE CWLK"/>
    <property type="match status" value="1"/>
</dbReference>
<dbReference type="AlphaFoldDB" id="A0A561BRB5"/>
<dbReference type="OrthoDB" id="3293184at2"/>
<evidence type="ECO:0000256" key="1">
    <source>
        <dbReference type="SAM" id="MobiDB-lite"/>
    </source>
</evidence>
<feature type="transmembrane region" description="Helical" evidence="2">
    <location>
        <begin position="12"/>
        <end position="31"/>
    </location>
</feature>
<dbReference type="InterPro" id="IPR052179">
    <property type="entry name" value="DD-CPase-like"/>
</dbReference>
<keyword evidence="2" id="KW-1133">Transmembrane helix</keyword>
<accession>A0A561BRB5</accession>
<proteinExistence type="predicted"/>
<feature type="compositionally biased region" description="Polar residues" evidence="1">
    <location>
        <begin position="97"/>
        <end position="110"/>
    </location>
</feature>
<keyword evidence="4" id="KW-0378">Hydrolase</keyword>
<feature type="compositionally biased region" description="Low complexity" evidence="1">
    <location>
        <begin position="66"/>
        <end position="90"/>
    </location>
</feature>
<dbReference type="Proteomes" id="UP000318380">
    <property type="component" value="Unassembled WGS sequence"/>
</dbReference>
<organism evidence="4 5">
    <name type="scientific">Kribbella amoyensis</name>
    <dbReference type="NCBI Taxonomy" id="996641"/>
    <lineage>
        <taxon>Bacteria</taxon>
        <taxon>Bacillati</taxon>
        <taxon>Actinomycetota</taxon>
        <taxon>Actinomycetes</taxon>
        <taxon>Propionibacteriales</taxon>
        <taxon>Kribbellaceae</taxon>
        <taxon>Kribbella</taxon>
    </lineage>
</organism>
<dbReference type="EMBL" id="VIVK01000001">
    <property type="protein sequence ID" value="TWD81425.1"/>
    <property type="molecule type" value="Genomic_DNA"/>
</dbReference>
<feature type="region of interest" description="Disordered" evidence="1">
    <location>
        <begin position="49"/>
        <end position="114"/>
    </location>
</feature>
<dbReference type="GO" id="GO:0006508">
    <property type="term" value="P:proteolysis"/>
    <property type="evidence" value="ECO:0007669"/>
    <property type="project" value="InterPro"/>
</dbReference>
<dbReference type="PANTHER" id="PTHR34385">
    <property type="entry name" value="D-ALANYL-D-ALANINE CARBOXYPEPTIDASE"/>
    <property type="match status" value="1"/>
</dbReference>
<protein>
    <submittedName>
        <fullName evidence="4">D-alanyl-D-alanine carboxypeptidase-like protein</fullName>
    </submittedName>
</protein>
<sequence>MTNDSPRRTFSVRAQVLSVTGVAVLLSALVWHAELADFAGIGSGADKQPVVSGSGPGGTTPPPVDASTPAGTPSRTPSRTPTRTPSRQPATPKPKKQATTPSYDESSTEGMSPKLRTRLLKAIGAARKDGVTITITSGRRSSAKQAKLFAEAVEKYGSFKAASRWVLPPEYSAHVQGKAVDIGPRAGMTWLDENGYRFGLCRRYDNEPWHFEALTTPGRACPPREPHAVAKHD</sequence>
<dbReference type="RefSeq" id="WP_145806265.1">
    <property type="nucleotide sequence ID" value="NZ_VIVK01000001.1"/>
</dbReference>
<reference evidence="4 5" key="1">
    <citation type="submission" date="2019-06" db="EMBL/GenBank/DDBJ databases">
        <title>Sequencing the genomes of 1000 actinobacteria strains.</title>
        <authorList>
            <person name="Klenk H.-P."/>
        </authorList>
    </citation>
    <scope>NUCLEOTIDE SEQUENCE [LARGE SCALE GENOMIC DNA]</scope>
    <source>
        <strain evidence="4 5">DSM 24683</strain>
    </source>
</reference>
<dbReference type="CDD" id="cd14846">
    <property type="entry name" value="Peptidase_M15_like"/>
    <property type="match status" value="1"/>
</dbReference>
<dbReference type="Pfam" id="PF02557">
    <property type="entry name" value="VanY"/>
    <property type="match status" value="1"/>
</dbReference>
<gene>
    <name evidence="4" type="ORF">FB561_2541</name>
</gene>
<evidence type="ECO:0000256" key="2">
    <source>
        <dbReference type="SAM" id="Phobius"/>
    </source>
</evidence>